<dbReference type="CDD" id="cd21153">
    <property type="entry name" value="PUA_RlmI"/>
    <property type="match status" value="1"/>
</dbReference>
<name>A0A7V2F7F0_RHOMR</name>
<dbReference type="InterPro" id="IPR002478">
    <property type="entry name" value="PUA"/>
</dbReference>
<keyword evidence="3" id="KW-0698">rRNA processing</keyword>
<keyword evidence="4 10" id="KW-0489">Methyltransferase</keyword>
<protein>
    <submittedName>
        <fullName evidence="10">Class I SAM-dependent rRNA methyltransferase</fullName>
    </submittedName>
</protein>
<dbReference type="SUPFAM" id="SSF53335">
    <property type="entry name" value="S-adenosyl-L-methionine-dependent methyltransferases"/>
    <property type="match status" value="1"/>
</dbReference>
<feature type="domain" description="PUA" evidence="9">
    <location>
        <begin position="1"/>
        <end position="86"/>
    </location>
</feature>
<dbReference type="InterPro" id="IPR036974">
    <property type="entry name" value="PUA_sf"/>
</dbReference>
<organism evidence="10">
    <name type="scientific">Rhodothermus marinus</name>
    <name type="common">Rhodothermus obamensis</name>
    <dbReference type="NCBI Taxonomy" id="29549"/>
    <lineage>
        <taxon>Bacteria</taxon>
        <taxon>Pseudomonadati</taxon>
        <taxon>Rhodothermota</taxon>
        <taxon>Rhodothermia</taxon>
        <taxon>Rhodothermales</taxon>
        <taxon>Rhodothermaceae</taxon>
        <taxon>Rhodothermus</taxon>
    </lineage>
</organism>
<gene>
    <name evidence="10" type="ORF">ENO59_07205</name>
</gene>
<keyword evidence="7" id="KW-0694">RNA-binding</keyword>
<evidence type="ECO:0000256" key="2">
    <source>
        <dbReference type="ARBA" id="ARBA00022490"/>
    </source>
</evidence>
<keyword evidence="6" id="KW-0949">S-adenosyl-L-methionine</keyword>
<comment type="caution">
    <text evidence="10">The sequence shown here is derived from an EMBL/GenBank/DDBJ whole genome shotgun (WGS) entry which is preliminary data.</text>
</comment>
<dbReference type="EMBL" id="DSGB01000005">
    <property type="protein sequence ID" value="HER96290.1"/>
    <property type="molecule type" value="Genomic_DNA"/>
</dbReference>
<evidence type="ECO:0000259" key="9">
    <source>
        <dbReference type="SMART" id="SM00359"/>
    </source>
</evidence>
<dbReference type="Pfam" id="PF17785">
    <property type="entry name" value="PUA_3"/>
    <property type="match status" value="1"/>
</dbReference>
<dbReference type="SUPFAM" id="SSF88697">
    <property type="entry name" value="PUA domain-like"/>
    <property type="match status" value="1"/>
</dbReference>
<accession>A0A7V2F7F0</accession>
<dbReference type="GO" id="GO:0008168">
    <property type="term" value="F:methyltransferase activity"/>
    <property type="evidence" value="ECO:0007669"/>
    <property type="project" value="UniProtKB-KW"/>
</dbReference>
<proteinExistence type="inferred from homology"/>
<dbReference type="AlphaFoldDB" id="A0A7V2F7F0"/>
<reference evidence="10" key="1">
    <citation type="journal article" date="2020" name="mSystems">
        <title>Genome- and Community-Level Interaction Insights into Carbon Utilization and Element Cycling Functions of Hydrothermarchaeota in Hydrothermal Sediment.</title>
        <authorList>
            <person name="Zhou Z."/>
            <person name="Liu Y."/>
            <person name="Xu W."/>
            <person name="Pan J."/>
            <person name="Luo Z.H."/>
            <person name="Li M."/>
        </authorList>
    </citation>
    <scope>NUCLEOTIDE SEQUENCE [LARGE SCALE GENOMIC DNA]</scope>
    <source>
        <strain evidence="10">SpSt-143</strain>
    </source>
</reference>
<dbReference type="SMART" id="SM00359">
    <property type="entry name" value="PUA"/>
    <property type="match status" value="1"/>
</dbReference>
<dbReference type="Gene3D" id="3.40.50.150">
    <property type="entry name" value="Vaccinia Virus protein VP39"/>
    <property type="match status" value="1"/>
</dbReference>
<dbReference type="Pfam" id="PF10672">
    <property type="entry name" value="Methyltrans_SAM"/>
    <property type="match status" value="1"/>
</dbReference>
<comment type="similarity">
    <text evidence="8">Belongs to the methyltransferase superfamily. RlmI family.</text>
</comment>
<evidence type="ECO:0000256" key="6">
    <source>
        <dbReference type="ARBA" id="ARBA00022691"/>
    </source>
</evidence>
<dbReference type="Gene3D" id="2.30.130.10">
    <property type="entry name" value="PUA domain"/>
    <property type="match status" value="1"/>
</dbReference>
<dbReference type="InterPro" id="IPR015947">
    <property type="entry name" value="PUA-like_sf"/>
</dbReference>
<dbReference type="InterPro" id="IPR041532">
    <property type="entry name" value="RlmI-like_PUA"/>
</dbReference>
<evidence type="ECO:0000256" key="3">
    <source>
        <dbReference type="ARBA" id="ARBA00022552"/>
    </source>
</evidence>
<dbReference type="GO" id="GO:0003723">
    <property type="term" value="F:RNA binding"/>
    <property type="evidence" value="ECO:0007669"/>
    <property type="project" value="UniProtKB-KW"/>
</dbReference>
<dbReference type="Gene3D" id="3.30.750.80">
    <property type="entry name" value="RNA methyltransferase domain (HRMD) like"/>
    <property type="match status" value="1"/>
</dbReference>
<dbReference type="GO" id="GO:0032259">
    <property type="term" value="P:methylation"/>
    <property type="evidence" value="ECO:0007669"/>
    <property type="project" value="UniProtKB-KW"/>
</dbReference>
<dbReference type="CDD" id="cd02440">
    <property type="entry name" value="AdoMet_MTases"/>
    <property type="match status" value="1"/>
</dbReference>
<dbReference type="PANTHER" id="PTHR42873">
    <property type="entry name" value="RIBOSOMAL RNA LARGE SUBUNIT METHYLTRANSFERASE"/>
    <property type="match status" value="1"/>
</dbReference>
<evidence type="ECO:0000256" key="7">
    <source>
        <dbReference type="ARBA" id="ARBA00022884"/>
    </source>
</evidence>
<dbReference type="PROSITE" id="PS50890">
    <property type="entry name" value="PUA"/>
    <property type="match status" value="1"/>
</dbReference>
<dbReference type="InterPro" id="IPR029063">
    <property type="entry name" value="SAM-dependent_MTases_sf"/>
</dbReference>
<evidence type="ECO:0000256" key="1">
    <source>
        <dbReference type="ARBA" id="ARBA00004496"/>
    </source>
</evidence>
<dbReference type="CDD" id="cd11572">
    <property type="entry name" value="RlmI_M_like"/>
    <property type="match status" value="1"/>
</dbReference>
<evidence type="ECO:0000256" key="5">
    <source>
        <dbReference type="ARBA" id="ARBA00022679"/>
    </source>
</evidence>
<evidence type="ECO:0000313" key="10">
    <source>
        <dbReference type="EMBL" id="HER96290.1"/>
    </source>
</evidence>
<dbReference type="PANTHER" id="PTHR42873:SF1">
    <property type="entry name" value="S-ADENOSYLMETHIONINE-DEPENDENT METHYLTRANSFERASE DOMAIN-CONTAINING PROTEIN"/>
    <property type="match status" value="1"/>
</dbReference>
<comment type="subcellular location">
    <subcellularLocation>
        <location evidence="1">Cytoplasm</location>
    </subcellularLocation>
</comment>
<keyword evidence="2" id="KW-0963">Cytoplasm</keyword>
<sequence length="400" mass="45096">MRVVLKAGKDKLLRRGYPWVFANQVHRIEGRPQTGDVVEIAAADGTVYGLGFYHEHSQIAVRFLTSDPAATINADFFRQRLRQALSLRQAAFGDSRHYRLVFSESDGLPGTIVDRYDDVLTWTCLCYGMEQHRELLLDLLEELLRPRAIVERNDNVLREKEGLPQQRGILRGRYTGPVEITEEGVRFSVDVLEGLKTGFFLDQRLHRPIVARLARGRRVLDVFSADGGFGLMAAVYGATHVHLLDISEAAMARARENAQRNGIEPSRLTFDVANALDRLGELVARGATYELIVLDPPAFAKSKRHLDEARRAYQRININALQLLPPGGILATASCSQALDEEEFFKILHYSARRVGCALRLLYRGSQPPDHPVLEAMPETRYLKFFIVQKLADEAPPVRQ</sequence>
<dbReference type="GO" id="GO:0006364">
    <property type="term" value="P:rRNA processing"/>
    <property type="evidence" value="ECO:0007669"/>
    <property type="project" value="UniProtKB-KW"/>
</dbReference>
<keyword evidence="5 10" id="KW-0808">Transferase</keyword>
<evidence type="ECO:0000256" key="8">
    <source>
        <dbReference type="ARBA" id="ARBA00038091"/>
    </source>
</evidence>
<dbReference type="GO" id="GO:0005737">
    <property type="term" value="C:cytoplasm"/>
    <property type="evidence" value="ECO:0007669"/>
    <property type="project" value="UniProtKB-SubCell"/>
</dbReference>
<evidence type="ECO:0000256" key="4">
    <source>
        <dbReference type="ARBA" id="ARBA00022603"/>
    </source>
</evidence>
<dbReference type="InterPro" id="IPR019614">
    <property type="entry name" value="SAM-dep_methyl-trfase"/>
</dbReference>